<proteinExistence type="predicted"/>
<organism evidence="1 2">
    <name type="scientific">Sphingomonas xinjiangensis</name>
    <dbReference type="NCBI Taxonomy" id="643568"/>
    <lineage>
        <taxon>Bacteria</taxon>
        <taxon>Pseudomonadati</taxon>
        <taxon>Pseudomonadota</taxon>
        <taxon>Alphaproteobacteria</taxon>
        <taxon>Sphingomonadales</taxon>
        <taxon>Sphingomonadaceae</taxon>
        <taxon>Sphingomonas</taxon>
    </lineage>
</organism>
<comment type="caution">
    <text evidence="1">The sequence shown here is derived from an EMBL/GenBank/DDBJ whole genome shotgun (WGS) entry which is preliminary data.</text>
</comment>
<dbReference type="RefSeq" id="WP_184084589.1">
    <property type="nucleotide sequence ID" value="NZ_JACIJF010000002.1"/>
</dbReference>
<dbReference type="AlphaFoldDB" id="A0A840Y9U2"/>
<evidence type="ECO:0000313" key="1">
    <source>
        <dbReference type="EMBL" id="MBB5709614.1"/>
    </source>
</evidence>
<accession>A0A840Y9U2</accession>
<name>A0A840Y9U2_9SPHN</name>
<reference evidence="1 2" key="1">
    <citation type="submission" date="2020-08" db="EMBL/GenBank/DDBJ databases">
        <title>Genomic Encyclopedia of Type Strains, Phase IV (KMG-IV): sequencing the most valuable type-strain genomes for metagenomic binning, comparative biology and taxonomic classification.</title>
        <authorList>
            <person name="Goeker M."/>
        </authorList>
    </citation>
    <scope>NUCLEOTIDE SEQUENCE [LARGE SCALE GENOMIC DNA]</scope>
    <source>
        <strain evidence="1 2">DSM 26736</strain>
    </source>
</reference>
<protein>
    <submittedName>
        <fullName evidence="1">Uncharacterized protein</fullName>
    </submittedName>
</protein>
<gene>
    <name evidence="1" type="ORF">FHT02_000836</name>
</gene>
<evidence type="ECO:0000313" key="2">
    <source>
        <dbReference type="Proteomes" id="UP000527143"/>
    </source>
</evidence>
<sequence>MDEIEANLTLPKGALRLERYARYYTEESGRVHGAYTIEVETERGADFGCDTIQVDDTLKAVPCPAIADLRPGHRRWVQFRDYPAVAAEECLAVQIMYNPLARSFEHVECATPNY</sequence>
<dbReference type="Proteomes" id="UP000527143">
    <property type="component" value="Unassembled WGS sequence"/>
</dbReference>
<dbReference type="EMBL" id="JACIJF010000002">
    <property type="protein sequence ID" value="MBB5709614.1"/>
    <property type="molecule type" value="Genomic_DNA"/>
</dbReference>
<keyword evidence="2" id="KW-1185">Reference proteome</keyword>